<feature type="transmembrane region" description="Helical" evidence="5">
    <location>
        <begin position="115"/>
        <end position="134"/>
    </location>
</feature>
<evidence type="ECO:0000313" key="7">
    <source>
        <dbReference type="Proteomes" id="UP001523565"/>
    </source>
</evidence>
<organism evidence="6 7">
    <name type="scientific">Ohessyouella blattaphilus</name>
    <dbReference type="NCBI Taxonomy" id="2949333"/>
    <lineage>
        <taxon>Bacteria</taxon>
        <taxon>Bacillati</taxon>
        <taxon>Bacillota</taxon>
        <taxon>Clostridia</taxon>
        <taxon>Lachnospirales</taxon>
        <taxon>Lachnospiraceae</taxon>
        <taxon>Ohessyouella</taxon>
    </lineage>
</organism>
<evidence type="ECO:0000313" key="6">
    <source>
        <dbReference type="EMBL" id="MCP1110810.1"/>
    </source>
</evidence>
<gene>
    <name evidence="6" type="ORF">NK118_11150</name>
</gene>
<dbReference type="RefSeq" id="WP_262069692.1">
    <property type="nucleotide sequence ID" value="NZ_JAMXOC010000018.1"/>
</dbReference>
<keyword evidence="3 5" id="KW-1133">Transmembrane helix</keyword>
<comment type="caution">
    <text evidence="6">The sequence shown here is derived from an EMBL/GenBank/DDBJ whole genome shotgun (WGS) entry which is preliminary data.</text>
</comment>
<evidence type="ECO:0000256" key="5">
    <source>
        <dbReference type="RuleBase" id="RU363041"/>
    </source>
</evidence>
<keyword evidence="4 5" id="KW-0472">Membrane</keyword>
<dbReference type="PANTHER" id="PTHR43483">
    <property type="entry name" value="MEMBRANE TRANSPORTER PROTEIN HI_0806-RELATED"/>
    <property type="match status" value="1"/>
</dbReference>
<evidence type="ECO:0000256" key="1">
    <source>
        <dbReference type="ARBA" id="ARBA00004141"/>
    </source>
</evidence>
<feature type="transmembrane region" description="Helical" evidence="5">
    <location>
        <begin position="251"/>
        <end position="269"/>
    </location>
</feature>
<dbReference type="Pfam" id="PF01925">
    <property type="entry name" value="TauE"/>
    <property type="match status" value="1"/>
</dbReference>
<feature type="transmembrane region" description="Helical" evidence="5">
    <location>
        <begin position="140"/>
        <end position="158"/>
    </location>
</feature>
<dbReference type="PANTHER" id="PTHR43483:SF3">
    <property type="entry name" value="MEMBRANE TRANSPORTER PROTEIN HI_0806-RELATED"/>
    <property type="match status" value="1"/>
</dbReference>
<feature type="transmembrane region" description="Helical" evidence="5">
    <location>
        <begin position="275"/>
        <end position="294"/>
    </location>
</feature>
<dbReference type="Proteomes" id="UP001523565">
    <property type="component" value="Unassembled WGS sequence"/>
</dbReference>
<accession>A0ABT1EJE0</accession>
<dbReference type="EMBL" id="JAMZFV010000018">
    <property type="protein sequence ID" value="MCP1110810.1"/>
    <property type="molecule type" value="Genomic_DNA"/>
</dbReference>
<reference evidence="6 7" key="1">
    <citation type="journal article" date="2022" name="Genome Biol. Evol.">
        <title>Host diet, physiology and behaviors set the stage for Lachnospiraceae cladogenesis.</title>
        <authorList>
            <person name="Vera-Ponce De Leon A."/>
            <person name="Schneider M."/>
            <person name="Jahnes B.C."/>
            <person name="Sadowski V."/>
            <person name="Camuy-Velez L.A."/>
            <person name="Duan J."/>
            <person name="Sabree Z.L."/>
        </authorList>
    </citation>
    <scope>NUCLEOTIDE SEQUENCE [LARGE SCALE GENOMIC DNA]</scope>
    <source>
        <strain evidence="6 7">PAL227</strain>
    </source>
</reference>
<sequence>MVDYFRSFNTTQTFLAWAIFIWLLAFGIYLVVDCIKHKDEFNTSKLVPLAIIGAVANFFDTLGIGSFATTQAGFKFTKSCEDELVPGTLNVGHCIPIGVEFICFLTFGNVGNVTLVTMIAASIIGAVLGAAIVTKLPVKQIRYALSGALIILAIVLFLKNIGWGPFSGTIGDPDAVQELIGYKLVIGIIGNFVLGALMTIGVGLYAPCMALVGILGLNISAAFPIMMGSCAFLMPAAGIKFIKEGKYDRKAALMMASFGIIGVLIANFLVKSLDLYHLTFVVIVIMFYTAYVFFRDGRRS</sequence>
<comment type="similarity">
    <text evidence="5">Belongs to the 4-toluene sulfonate uptake permease (TSUP) (TC 2.A.102) family.</text>
</comment>
<evidence type="ECO:0000256" key="3">
    <source>
        <dbReference type="ARBA" id="ARBA00022989"/>
    </source>
</evidence>
<feature type="transmembrane region" description="Helical" evidence="5">
    <location>
        <begin position="179"/>
        <end position="205"/>
    </location>
</feature>
<dbReference type="InterPro" id="IPR002781">
    <property type="entry name" value="TM_pro_TauE-like"/>
</dbReference>
<protein>
    <recommendedName>
        <fullName evidence="5">Probable membrane transporter protein</fullName>
    </recommendedName>
</protein>
<keyword evidence="2 5" id="KW-0812">Transmembrane</keyword>
<evidence type="ECO:0000256" key="4">
    <source>
        <dbReference type="ARBA" id="ARBA00023136"/>
    </source>
</evidence>
<name>A0ABT1EJE0_9FIRM</name>
<proteinExistence type="inferred from homology"/>
<keyword evidence="5" id="KW-1003">Cell membrane</keyword>
<feature type="transmembrane region" description="Helical" evidence="5">
    <location>
        <begin position="14"/>
        <end position="35"/>
    </location>
</feature>
<evidence type="ECO:0000256" key="2">
    <source>
        <dbReference type="ARBA" id="ARBA00022692"/>
    </source>
</evidence>
<feature type="transmembrane region" description="Helical" evidence="5">
    <location>
        <begin position="211"/>
        <end position="239"/>
    </location>
</feature>
<feature type="transmembrane region" description="Helical" evidence="5">
    <location>
        <begin position="47"/>
        <end position="68"/>
    </location>
</feature>
<comment type="subcellular location">
    <subcellularLocation>
        <location evidence="5">Cell membrane</location>
        <topology evidence="5">Multi-pass membrane protein</topology>
    </subcellularLocation>
    <subcellularLocation>
        <location evidence="1">Membrane</location>
        <topology evidence="1">Multi-pass membrane protein</topology>
    </subcellularLocation>
</comment>
<keyword evidence="7" id="KW-1185">Reference proteome</keyword>